<sequence>MLTGTDRFSAPAVKSEGSFPLGPFPRHIWIHDNTPQDGLDKACHEIWKRVQSLSWELQPIVCTDPPGPPWSRNGAHSGDWLLDETEGLESIYRAVIGNREREMKLRALCDAQLSAKSTITNLLHSASSPRSSKGLGDSSTTGAGSKLGMPLLLKHTDIAKGPDRQVMAEESKAVKEFLQNGTFSTARNSTAVPALAAESQTAGQKQQLSTVAKICSRPDSNAAPKALQNPVTTAMLDKKIVIYNASPSTPRFSATTTTTTLNQPMWPSLSFPPLPLFPNQPHFPPFQGPYQRARIPFQQALHPSFGCYSRQGAPFSPQMFRSPYTPLLNYIPLVQPGFPYQRAPPQLPTSIQDLPAAHDGMRFPFPPLYGFGAAPGGAVRSTHHYPPNGNCVNF</sequence>
<dbReference type="GeneID" id="109370940"/>
<keyword evidence="3" id="KW-1185">Reference proteome</keyword>
<proteinExistence type="predicted"/>
<dbReference type="AlphaFoldDB" id="A0A803XRJ6"/>
<accession>A0A803XRJ6</accession>
<name>A0A803XRJ6_MELGA</name>
<reference evidence="2 3" key="1">
    <citation type="journal article" date="2010" name="PLoS Biol.">
        <title>Multi-platform next-generation sequencing of the domestic turkey (Meleagris gallopavo): genome assembly and analysis.</title>
        <authorList>
            <person name="Dalloul R.A."/>
            <person name="Long J.A."/>
            <person name="Zimin A.V."/>
            <person name="Aslam L."/>
            <person name="Beal K."/>
            <person name="Blomberg L.A."/>
            <person name="Bouffard P."/>
            <person name="Burt D.W."/>
            <person name="Crasta O."/>
            <person name="Crooijmans R.P."/>
            <person name="Cooper K."/>
            <person name="Coulombe R.A."/>
            <person name="De S."/>
            <person name="Delany M.E."/>
            <person name="Dodgson J.B."/>
            <person name="Dong J.J."/>
            <person name="Evans C."/>
            <person name="Frederickson K.M."/>
            <person name="Flicek P."/>
            <person name="Florea L."/>
            <person name="Folkerts O."/>
            <person name="Groenen M.A."/>
            <person name="Harkins T.T."/>
            <person name="Herrero J."/>
            <person name="Hoffmann S."/>
            <person name="Megens H.J."/>
            <person name="Jiang A."/>
            <person name="de Jong P."/>
            <person name="Kaiser P."/>
            <person name="Kim H."/>
            <person name="Kim K.W."/>
            <person name="Kim S."/>
            <person name="Langenberger D."/>
            <person name="Lee M.K."/>
            <person name="Lee T."/>
            <person name="Mane S."/>
            <person name="Marcais G."/>
            <person name="Marz M."/>
            <person name="McElroy A.P."/>
            <person name="Modise T."/>
            <person name="Nefedov M."/>
            <person name="Notredame C."/>
            <person name="Paton I.R."/>
            <person name="Payne W.S."/>
            <person name="Pertea G."/>
            <person name="Prickett D."/>
            <person name="Puiu D."/>
            <person name="Qioa D."/>
            <person name="Raineri E."/>
            <person name="Ruffier M."/>
            <person name="Salzberg S.L."/>
            <person name="Schatz M.C."/>
            <person name="Scheuring C."/>
            <person name="Schmidt C.J."/>
            <person name="Schroeder S."/>
            <person name="Searle S.M."/>
            <person name="Smith E.J."/>
            <person name="Smith J."/>
            <person name="Sonstegard T.S."/>
            <person name="Stadler P.F."/>
            <person name="Tafer H."/>
            <person name="Tu Z.J."/>
            <person name="Van Tassell C.P."/>
            <person name="Vilella A.J."/>
            <person name="Williams K.P."/>
            <person name="Yorke J.A."/>
            <person name="Zhang L."/>
            <person name="Zhang H.B."/>
            <person name="Zhang X."/>
            <person name="Zhang Y."/>
            <person name="Reed K.M."/>
        </authorList>
    </citation>
    <scope>NUCLEOTIDE SEQUENCE [LARGE SCALE GENOMIC DNA]</scope>
</reference>
<feature type="region of interest" description="Disordered" evidence="1">
    <location>
        <begin position="124"/>
        <end position="147"/>
    </location>
</feature>
<dbReference type="RefSeq" id="XP_019478296.1">
    <property type="nucleotide sequence ID" value="XM_019622751.1"/>
</dbReference>
<dbReference type="InterPro" id="IPR031496">
    <property type="entry name" value="DUF4688"/>
</dbReference>
<feature type="compositionally biased region" description="Polar residues" evidence="1">
    <location>
        <begin position="124"/>
        <end position="143"/>
    </location>
</feature>
<reference evidence="2" key="2">
    <citation type="submission" date="2025-08" db="UniProtKB">
        <authorList>
            <consortium name="Ensembl"/>
        </authorList>
    </citation>
    <scope>IDENTIFICATION</scope>
</reference>
<dbReference type="InParanoid" id="A0A803XRJ6"/>
<reference evidence="2" key="3">
    <citation type="submission" date="2025-09" db="UniProtKB">
        <authorList>
            <consortium name="Ensembl"/>
        </authorList>
    </citation>
    <scope>IDENTIFICATION</scope>
</reference>
<evidence type="ECO:0000313" key="2">
    <source>
        <dbReference type="Ensembl" id="ENSMGAP00000022142.1"/>
    </source>
</evidence>
<organism evidence="2 3">
    <name type="scientific">Meleagris gallopavo</name>
    <name type="common">Wild turkey</name>
    <dbReference type="NCBI Taxonomy" id="9103"/>
    <lineage>
        <taxon>Eukaryota</taxon>
        <taxon>Metazoa</taxon>
        <taxon>Chordata</taxon>
        <taxon>Craniata</taxon>
        <taxon>Vertebrata</taxon>
        <taxon>Euteleostomi</taxon>
        <taxon>Archelosauria</taxon>
        <taxon>Archosauria</taxon>
        <taxon>Dinosauria</taxon>
        <taxon>Saurischia</taxon>
        <taxon>Theropoda</taxon>
        <taxon>Coelurosauria</taxon>
        <taxon>Aves</taxon>
        <taxon>Neognathae</taxon>
        <taxon>Galloanserae</taxon>
        <taxon>Galliformes</taxon>
        <taxon>Phasianidae</taxon>
        <taxon>Meleagridinae</taxon>
        <taxon>Meleagris</taxon>
    </lineage>
</organism>
<dbReference type="KEGG" id="mgp:109370940"/>
<dbReference type="Proteomes" id="UP000001645">
    <property type="component" value="Chromosome 25"/>
</dbReference>
<dbReference type="PANTHER" id="PTHR35674">
    <property type="entry name" value="CDNA SEQUENCE CK137956"/>
    <property type="match status" value="1"/>
</dbReference>
<evidence type="ECO:0000256" key="1">
    <source>
        <dbReference type="SAM" id="MobiDB-lite"/>
    </source>
</evidence>
<evidence type="ECO:0000313" key="3">
    <source>
        <dbReference type="Proteomes" id="UP000001645"/>
    </source>
</evidence>
<gene>
    <name evidence="2" type="primary">C25H1orf94</name>
</gene>
<dbReference type="Ensembl" id="ENSMGAT00000032596.1">
    <property type="protein sequence ID" value="ENSMGAP00000022142.1"/>
    <property type="gene ID" value="ENSMGAG00000017784.1"/>
</dbReference>
<dbReference type="OrthoDB" id="9948768at2759"/>
<dbReference type="GeneTree" id="ENSGT00390000017672"/>
<dbReference type="PANTHER" id="PTHR35674:SF1">
    <property type="entry name" value="CDNA SEQUENCE CK137956"/>
    <property type="match status" value="1"/>
</dbReference>
<dbReference type="CTD" id="109370940"/>
<dbReference type="Pfam" id="PF15752">
    <property type="entry name" value="DUF4688"/>
    <property type="match status" value="2"/>
</dbReference>
<protein>
    <submittedName>
        <fullName evidence="2">Uncharacterized protein</fullName>
    </submittedName>
</protein>